<evidence type="ECO:0000256" key="2">
    <source>
        <dbReference type="SAM" id="Phobius"/>
    </source>
</evidence>
<feature type="region of interest" description="Disordered" evidence="1">
    <location>
        <begin position="45"/>
        <end position="78"/>
    </location>
</feature>
<evidence type="ECO:0000313" key="3">
    <source>
        <dbReference type="EMBL" id="HFC91503.1"/>
    </source>
</evidence>
<organism evidence="3">
    <name type="scientific">Leucothrix mucor</name>
    <dbReference type="NCBI Taxonomy" id="45248"/>
    <lineage>
        <taxon>Bacteria</taxon>
        <taxon>Pseudomonadati</taxon>
        <taxon>Pseudomonadota</taxon>
        <taxon>Gammaproteobacteria</taxon>
        <taxon>Thiotrichales</taxon>
        <taxon>Thiotrichaceae</taxon>
        <taxon>Leucothrix</taxon>
    </lineage>
</organism>
<feature type="compositionally biased region" description="Polar residues" evidence="1">
    <location>
        <begin position="178"/>
        <end position="192"/>
    </location>
</feature>
<feature type="transmembrane region" description="Helical" evidence="2">
    <location>
        <begin position="20"/>
        <end position="38"/>
    </location>
</feature>
<sequence>MFNNDVTKTYEMMDATFEILIMLAGAFLLGALFSWALSKLRGNKPNRKQLQQRKTVDQQNGFRQPTQQAGSNYPDDFDTGNIVKKTGASAIIGGSVAAVGSGIASAGSSAIDTAHETGSKLAKAGSAVTESLTDRGVSIKESASDAFSSAGDKISDTGSVIKETTSDAISSVGDKLSDATSPLQNATTEAQDNANDNVSNSASALSATVNKATAELDDFKIIEGIDPKIETALHTAGVKTYADLRASDNETIKTILNAASPALHMYDPETWPYQADLAYNEKWDKLKEYQDFLMGREE</sequence>
<dbReference type="Proteomes" id="UP000885750">
    <property type="component" value="Unassembled WGS sequence"/>
</dbReference>
<dbReference type="AlphaFoldDB" id="A0A7V2T0S2"/>
<evidence type="ECO:0000256" key="1">
    <source>
        <dbReference type="SAM" id="MobiDB-lite"/>
    </source>
</evidence>
<keyword evidence="2" id="KW-0472">Membrane</keyword>
<feature type="region of interest" description="Disordered" evidence="1">
    <location>
        <begin position="171"/>
        <end position="199"/>
    </location>
</feature>
<dbReference type="EMBL" id="DRMS01000061">
    <property type="protein sequence ID" value="HFC91503.1"/>
    <property type="molecule type" value="Genomic_DNA"/>
</dbReference>
<keyword evidence="2" id="KW-1133">Transmembrane helix</keyword>
<feature type="compositionally biased region" description="Polar residues" evidence="1">
    <location>
        <begin position="52"/>
        <end position="71"/>
    </location>
</feature>
<comment type="caution">
    <text evidence="3">The sequence shown here is derived from an EMBL/GenBank/DDBJ whole genome shotgun (WGS) entry which is preliminary data.</text>
</comment>
<reference evidence="3" key="1">
    <citation type="journal article" date="2020" name="mSystems">
        <title>Genome- and Community-Level Interaction Insights into Carbon Utilization and Element Cycling Functions of Hydrothermarchaeota in Hydrothermal Sediment.</title>
        <authorList>
            <person name="Zhou Z."/>
            <person name="Liu Y."/>
            <person name="Xu W."/>
            <person name="Pan J."/>
            <person name="Luo Z.H."/>
            <person name="Li M."/>
        </authorList>
    </citation>
    <scope>NUCLEOTIDE SEQUENCE [LARGE SCALE GENOMIC DNA]</scope>
    <source>
        <strain evidence="3">HyVt-493</strain>
    </source>
</reference>
<dbReference type="Gene3D" id="1.20.120.20">
    <property type="entry name" value="Apolipoprotein"/>
    <property type="match status" value="1"/>
</dbReference>
<accession>A0A7V2T0S2</accession>
<protein>
    <submittedName>
        <fullName evidence="3">Uncharacterized protein</fullName>
    </submittedName>
</protein>
<name>A0A7V2T0S2_LEUMU</name>
<proteinExistence type="predicted"/>
<keyword evidence="2" id="KW-0812">Transmembrane</keyword>
<gene>
    <name evidence="3" type="ORF">ENJ51_01675</name>
</gene>